<dbReference type="EMBL" id="JAXCGZ010017141">
    <property type="protein sequence ID" value="KAK7068727.1"/>
    <property type="molecule type" value="Genomic_DNA"/>
</dbReference>
<comment type="caution">
    <text evidence="6">The sequence shown here is derived from an EMBL/GenBank/DDBJ whole genome shotgun (WGS) entry which is preliminary data.</text>
</comment>
<dbReference type="GO" id="GO:0022857">
    <property type="term" value="F:transmembrane transporter activity"/>
    <property type="evidence" value="ECO:0007669"/>
    <property type="project" value="InterPro"/>
</dbReference>
<dbReference type="Proteomes" id="UP001381693">
    <property type="component" value="Unassembled WGS sequence"/>
</dbReference>
<dbReference type="AlphaFoldDB" id="A0AAN8WM85"/>
<dbReference type="GO" id="GO:0016020">
    <property type="term" value="C:membrane"/>
    <property type="evidence" value="ECO:0007669"/>
    <property type="project" value="UniProtKB-SubCell"/>
</dbReference>
<keyword evidence="2 5" id="KW-0812">Transmembrane</keyword>
<evidence type="ECO:0000256" key="5">
    <source>
        <dbReference type="SAM" id="Phobius"/>
    </source>
</evidence>
<dbReference type="Pfam" id="PF00083">
    <property type="entry name" value="Sugar_tr"/>
    <property type="match status" value="1"/>
</dbReference>
<keyword evidence="3 5" id="KW-1133">Transmembrane helix</keyword>
<name>A0AAN8WM85_HALRR</name>
<dbReference type="InterPro" id="IPR005828">
    <property type="entry name" value="MFS_sugar_transport-like"/>
</dbReference>
<evidence type="ECO:0008006" key="8">
    <source>
        <dbReference type="Google" id="ProtNLM"/>
    </source>
</evidence>
<dbReference type="Gene3D" id="1.20.1250.20">
    <property type="entry name" value="MFS general substrate transporter like domains"/>
    <property type="match status" value="1"/>
</dbReference>
<feature type="transmembrane region" description="Helical" evidence="5">
    <location>
        <begin position="49"/>
        <end position="68"/>
    </location>
</feature>
<dbReference type="InterPro" id="IPR050549">
    <property type="entry name" value="MFS_Trehalose_Transporter"/>
</dbReference>
<evidence type="ECO:0000256" key="1">
    <source>
        <dbReference type="ARBA" id="ARBA00004370"/>
    </source>
</evidence>
<comment type="subcellular location">
    <subcellularLocation>
        <location evidence="1">Membrane</location>
    </subcellularLocation>
</comment>
<protein>
    <recommendedName>
        <fullName evidence="8">Major facilitator superfamily (MFS) profile domain-containing protein</fullName>
    </recommendedName>
</protein>
<evidence type="ECO:0000313" key="7">
    <source>
        <dbReference type="Proteomes" id="UP001381693"/>
    </source>
</evidence>
<evidence type="ECO:0000256" key="4">
    <source>
        <dbReference type="ARBA" id="ARBA00023136"/>
    </source>
</evidence>
<sequence>MSFRYGIENSFSWVPTACLMVCAYGSSLGIGPIPWLLSAEYFPTTIRPQVLAICSISANIMTITALQLYSPLKVLLSQAGLYWCYASFSAVGVLYTLAFVYETKGISIG</sequence>
<dbReference type="PANTHER" id="PTHR48021:SF1">
    <property type="entry name" value="GH07001P-RELATED"/>
    <property type="match status" value="1"/>
</dbReference>
<dbReference type="SUPFAM" id="SSF103473">
    <property type="entry name" value="MFS general substrate transporter"/>
    <property type="match status" value="1"/>
</dbReference>
<feature type="transmembrane region" description="Helical" evidence="5">
    <location>
        <begin position="12"/>
        <end position="37"/>
    </location>
</feature>
<evidence type="ECO:0000256" key="2">
    <source>
        <dbReference type="ARBA" id="ARBA00022692"/>
    </source>
</evidence>
<dbReference type="PANTHER" id="PTHR48021">
    <property type="match status" value="1"/>
</dbReference>
<proteinExistence type="predicted"/>
<dbReference type="InterPro" id="IPR036259">
    <property type="entry name" value="MFS_trans_sf"/>
</dbReference>
<evidence type="ECO:0000313" key="6">
    <source>
        <dbReference type="EMBL" id="KAK7068727.1"/>
    </source>
</evidence>
<gene>
    <name evidence="6" type="ORF">SK128_001441</name>
</gene>
<reference evidence="6 7" key="1">
    <citation type="submission" date="2023-11" db="EMBL/GenBank/DDBJ databases">
        <title>Halocaridina rubra genome assembly.</title>
        <authorList>
            <person name="Smith C."/>
        </authorList>
    </citation>
    <scope>NUCLEOTIDE SEQUENCE [LARGE SCALE GENOMIC DNA]</scope>
    <source>
        <strain evidence="6">EP-1</strain>
        <tissue evidence="6">Whole</tissue>
    </source>
</reference>
<organism evidence="6 7">
    <name type="scientific">Halocaridina rubra</name>
    <name type="common">Hawaiian red shrimp</name>
    <dbReference type="NCBI Taxonomy" id="373956"/>
    <lineage>
        <taxon>Eukaryota</taxon>
        <taxon>Metazoa</taxon>
        <taxon>Ecdysozoa</taxon>
        <taxon>Arthropoda</taxon>
        <taxon>Crustacea</taxon>
        <taxon>Multicrustacea</taxon>
        <taxon>Malacostraca</taxon>
        <taxon>Eumalacostraca</taxon>
        <taxon>Eucarida</taxon>
        <taxon>Decapoda</taxon>
        <taxon>Pleocyemata</taxon>
        <taxon>Caridea</taxon>
        <taxon>Atyoidea</taxon>
        <taxon>Atyidae</taxon>
        <taxon>Halocaridina</taxon>
    </lineage>
</organism>
<accession>A0AAN8WM85</accession>
<keyword evidence="7" id="KW-1185">Reference proteome</keyword>
<evidence type="ECO:0000256" key="3">
    <source>
        <dbReference type="ARBA" id="ARBA00022989"/>
    </source>
</evidence>
<keyword evidence="4 5" id="KW-0472">Membrane</keyword>
<feature type="transmembrane region" description="Helical" evidence="5">
    <location>
        <begin position="80"/>
        <end position="101"/>
    </location>
</feature>